<dbReference type="AlphaFoldDB" id="A0A8S1J5Y9"/>
<proteinExistence type="predicted"/>
<evidence type="ECO:0000313" key="1">
    <source>
        <dbReference type="EMBL" id="CAD7701451.1"/>
    </source>
</evidence>
<organism evidence="1 2">
    <name type="scientific">Ostreobium quekettii</name>
    <dbReference type="NCBI Taxonomy" id="121088"/>
    <lineage>
        <taxon>Eukaryota</taxon>
        <taxon>Viridiplantae</taxon>
        <taxon>Chlorophyta</taxon>
        <taxon>core chlorophytes</taxon>
        <taxon>Ulvophyceae</taxon>
        <taxon>TCBD clade</taxon>
        <taxon>Bryopsidales</taxon>
        <taxon>Ostreobineae</taxon>
        <taxon>Ostreobiaceae</taxon>
        <taxon>Ostreobium</taxon>
    </lineage>
</organism>
<evidence type="ECO:0000313" key="2">
    <source>
        <dbReference type="Proteomes" id="UP000708148"/>
    </source>
</evidence>
<name>A0A8S1J5Y9_9CHLO</name>
<sequence length="287" mass="32271">VVKADGRALAKYRPVCQCGGYKPDWAKTVRIRDVMLPVDNPVFQKGKSRCSRRLQTPYPPTHWRKGKEVANDVLCFSNPLYVSNKFDGVSQHLGNLDQGGAVHGGCMTLDWGGFFYDQVMKPSPLTKSICGRHMPRDPDAIPVRILPLLEYPLNWRPYIEGALSECRCAARKHRRTQSCAVAARSCRRGGLEGALGETGEDVWHETQEWQEWMGREWLGVPPGAHGIAVPQWHSIGSLMAASRSWIWSTCISQIRQMERAIARTNLMKVNREPVLKQSEHLQGAGRS</sequence>
<reference evidence="1" key="1">
    <citation type="submission" date="2020-12" db="EMBL/GenBank/DDBJ databases">
        <authorList>
            <person name="Iha C."/>
        </authorList>
    </citation>
    <scope>NUCLEOTIDE SEQUENCE</scope>
</reference>
<dbReference type="EMBL" id="CAJHUC010001541">
    <property type="protein sequence ID" value="CAD7701451.1"/>
    <property type="molecule type" value="Genomic_DNA"/>
</dbReference>
<keyword evidence="2" id="KW-1185">Reference proteome</keyword>
<feature type="non-terminal residue" evidence="1">
    <location>
        <position position="1"/>
    </location>
</feature>
<comment type="caution">
    <text evidence="1">The sequence shown here is derived from an EMBL/GenBank/DDBJ whole genome shotgun (WGS) entry which is preliminary data.</text>
</comment>
<accession>A0A8S1J5Y9</accession>
<protein>
    <submittedName>
        <fullName evidence="1">Uncharacterized protein</fullName>
    </submittedName>
</protein>
<dbReference type="Proteomes" id="UP000708148">
    <property type="component" value="Unassembled WGS sequence"/>
</dbReference>
<gene>
    <name evidence="1" type="ORF">OSTQU699_LOCUS6810</name>
</gene>